<keyword evidence="2" id="KW-1133">Transmembrane helix</keyword>
<keyword evidence="1" id="KW-0175">Coiled coil</keyword>
<reference evidence="3" key="1">
    <citation type="journal article" date="2021" name="Proc. Natl. Acad. Sci. U.S.A.">
        <title>A Catalog of Tens of Thousands of Viruses from Human Metagenomes Reveals Hidden Associations with Chronic Diseases.</title>
        <authorList>
            <person name="Tisza M.J."/>
            <person name="Buck C.B."/>
        </authorList>
    </citation>
    <scope>NUCLEOTIDE SEQUENCE</scope>
    <source>
        <strain evidence="3">Ct91l7</strain>
    </source>
</reference>
<keyword evidence="2" id="KW-0812">Transmembrane</keyword>
<feature type="coiled-coil region" evidence="1">
    <location>
        <begin position="147"/>
        <end position="174"/>
    </location>
</feature>
<evidence type="ECO:0000313" key="3">
    <source>
        <dbReference type="EMBL" id="DAD86822.1"/>
    </source>
</evidence>
<proteinExistence type="predicted"/>
<accession>A0A8S5MWU5</accession>
<keyword evidence="2" id="KW-0472">Membrane</keyword>
<evidence type="ECO:0000256" key="1">
    <source>
        <dbReference type="SAM" id="Coils"/>
    </source>
</evidence>
<feature type="transmembrane region" description="Helical" evidence="2">
    <location>
        <begin position="28"/>
        <end position="47"/>
    </location>
</feature>
<organism evidence="3">
    <name type="scientific">Siphoviridae sp. ct91l7</name>
    <dbReference type="NCBI Taxonomy" id="2826173"/>
    <lineage>
        <taxon>Viruses</taxon>
        <taxon>Duplodnaviria</taxon>
        <taxon>Heunggongvirae</taxon>
        <taxon>Uroviricota</taxon>
        <taxon>Caudoviricetes</taxon>
    </lineage>
</organism>
<name>A0A8S5MWU5_9CAUD</name>
<sequence length="207" mass="21803">MDNVPSLADIAAVTDKNDGLGGSMGGGFWIFALIVLLAMMGGGFGGWGNRGNGDYGQYATAATQQEILFGQHFGQLNDRLTNIGNGICSLGYDMQGNIGQLGKEMALAQNGTNMAVMQSANGIQSQMAECCCAVQRGMDAINANIDAKFAALEKAQLEQRIAQLEQANNQLFVREQLTGVVRYPNGYTYNAGNSPFCGNGCGSPCCC</sequence>
<dbReference type="EMBL" id="BK015008">
    <property type="protein sequence ID" value="DAD86822.1"/>
    <property type="molecule type" value="Genomic_DNA"/>
</dbReference>
<evidence type="ECO:0000256" key="2">
    <source>
        <dbReference type="SAM" id="Phobius"/>
    </source>
</evidence>
<protein>
    <submittedName>
        <fullName evidence="3">Uncharacterized protein</fullName>
    </submittedName>
</protein>